<keyword evidence="4" id="KW-1185">Reference proteome</keyword>
<dbReference type="PANTHER" id="PTHR43156">
    <property type="entry name" value="STAGE II SPORULATION PROTEIN E-RELATED"/>
    <property type="match status" value="1"/>
</dbReference>
<proteinExistence type="predicted"/>
<dbReference type="Gene3D" id="3.60.40.10">
    <property type="entry name" value="PPM-type phosphatase domain"/>
    <property type="match status" value="1"/>
</dbReference>
<feature type="domain" description="PPM-type phosphatase" evidence="2">
    <location>
        <begin position="179"/>
        <end position="399"/>
    </location>
</feature>
<organism evidence="3 4">
    <name type="scientific">Pseudonocardia benzenivorans</name>
    <dbReference type="NCBI Taxonomy" id="228005"/>
    <lineage>
        <taxon>Bacteria</taxon>
        <taxon>Bacillati</taxon>
        <taxon>Actinomycetota</taxon>
        <taxon>Actinomycetes</taxon>
        <taxon>Pseudonocardiales</taxon>
        <taxon>Pseudonocardiaceae</taxon>
        <taxon>Pseudonocardia</taxon>
    </lineage>
</organism>
<dbReference type="PANTHER" id="PTHR43156:SF2">
    <property type="entry name" value="STAGE II SPORULATION PROTEIN E"/>
    <property type="match status" value="1"/>
</dbReference>
<dbReference type="EMBL" id="JBHTMB010000130">
    <property type="protein sequence ID" value="MFD1234457.1"/>
    <property type="molecule type" value="Genomic_DNA"/>
</dbReference>
<accession>A0ABW3VH55</accession>
<dbReference type="InterPro" id="IPR052016">
    <property type="entry name" value="Bact_Sigma-Reg"/>
</dbReference>
<dbReference type="RefSeq" id="WP_339122521.1">
    <property type="nucleotide sequence ID" value="NZ_BAABKS010000017.1"/>
</dbReference>
<comment type="caution">
    <text evidence="3">The sequence shown here is derived from an EMBL/GenBank/DDBJ whole genome shotgun (WGS) entry which is preliminary data.</text>
</comment>
<evidence type="ECO:0000313" key="3">
    <source>
        <dbReference type="EMBL" id="MFD1234457.1"/>
    </source>
</evidence>
<sequence length="415" mass="44703">MQLDGAWARAWAGALAHLIDSAHLATGADLSRTVDRSVGPLGLSAEVLMVDLAQQVLMPVRQEPVVGVDVEGTLAGRAYQYGEIVRDDDRGAPQLWVPVLDGTDRVGVLRVGLPGPRPSWFPDDDALDDELWTLAGLVGHIVMSKLVHSDRLRRLRSNGLLSPGSELLWQLVPPRTFATEHVVVSAILEPHDTVVGDAYDYSVDGDVVTLAVFDSSGHDIRAGVTSALALTAVRNARLSGRHDLVEVAAHADAVIADQPRPMQFSTAVLARLDTAGGALDYLLAGHPPPLLVRDGRVVKELTAVPRPPLGVTGPDVGPAHTAREQLEPGDRLLLYTDGVTEARDGNGEFFGERRLVELTEQAAAADLSAPETLRRLRTAVMRHQAGRLQDDATLLLVDWASDRHLRMFPAGRPSR</sequence>
<dbReference type="GO" id="GO:0004722">
    <property type="term" value="F:protein serine/threonine phosphatase activity"/>
    <property type="evidence" value="ECO:0007669"/>
    <property type="project" value="UniProtKB-EC"/>
</dbReference>
<gene>
    <name evidence="3" type="ORF">ACFQ34_14300</name>
</gene>
<dbReference type="EC" id="3.1.3.16" evidence="3"/>
<evidence type="ECO:0000259" key="2">
    <source>
        <dbReference type="SMART" id="SM00331"/>
    </source>
</evidence>
<dbReference type="InterPro" id="IPR036457">
    <property type="entry name" value="PPM-type-like_dom_sf"/>
</dbReference>
<reference evidence="4" key="1">
    <citation type="journal article" date="2019" name="Int. J. Syst. Evol. Microbiol.">
        <title>The Global Catalogue of Microorganisms (GCM) 10K type strain sequencing project: providing services to taxonomists for standard genome sequencing and annotation.</title>
        <authorList>
            <consortium name="The Broad Institute Genomics Platform"/>
            <consortium name="The Broad Institute Genome Sequencing Center for Infectious Disease"/>
            <person name="Wu L."/>
            <person name="Ma J."/>
        </authorList>
    </citation>
    <scope>NUCLEOTIDE SEQUENCE [LARGE SCALE GENOMIC DNA]</scope>
    <source>
        <strain evidence="4">CCUG 49018</strain>
    </source>
</reference>
<name>A0ABW3VH55_9PSEU</name>
<protein>
    <submittedName>
        <fullName evidence="3">PP2C family protein-serine/threonine phosphatase</fullName>
        <ecNumber evidence="3">3.1.3.16</ecNumber>
    </submittedName>
</protein>
<keyword evidence="1 3" id="KW-0378">Hydrolase</keyword>
<dbReference type="SUPFAM" id="SSF81606">
    <property type="entry name" value="PP2C-like"/>
    <property type="match status" value="1"/>
</dbReference>
<dbReference type="SMART" id="SM00331">
    <property type="entry name" value="PP2C_SIG"/>
    <property type="match status" value="1"/>
</dbReference>
<dbReference type="InterPro" id="IPR001932">
    <property type="entry name" value="PPM-type_phosphatase-like_dom"/>
</dbReference>
<evidence type="ECO:0000313" key="4">
    <source>
        <dbReference type="Proteomes" id="UP001597182"/>
    </source>
</evidence>
<evidence type="ECO:0000256" key="1">
    <source>
        <dbReference type="ARBA" id="ARBA00022801"/>
    </source>
</evidence>
<dbReference type="Pfam" id="PF07228">
    <property type="entry name" value="SpoIIE"/>
    <property type="match status" value="1"/>
</dbReference>
<dbReference type="Proteomes" id="UP001597182">
    <property type="component" value="Unassembled WGS sequence"/>
</dbReference>